<reference evidence="2" key="1">
    <citation type="journal article" date="2023" name="Science">
        <title>Genome structures resolve the early diversification of teleost fishes.</title>
        <authorList>
            <person name="Parey E."/>
            <person name="Louis A."/>
            <person name="Montfort J."/>
            <person name="Bouchez O."/>
            <person name="Roques C."/>
            <person name="Iampietro C."/>
            <person name="Lluch J."/>
            <person name="Castinel A."/>
            <person name="Donnadieu C."/>
            <person name="Desvignes T."/>
            <person name="Floi Bucao C."/>
            <person name="Jouanno E."/>
            <person name="Wen M."/>
            <person name="Mejri S."/>
            <person name="Dirks R."/>
            <person name="Jansen H."/>
            <person name="Henkel C."/>
            <person name="Chen W.J."/>
            <person name="Zahm M."/>
            <person name="Cabau C."/>
            <person name="Klopp C."/>
            <person name="Thompson A.W."/>
            <person name="Robinson-Rechavi M."/>
            <person name="Braasch I."/>
            <person name="Lecointre G."/>
            <person name="Bobe J."/>
            <person name="Postlethwait J.H."/>
            <person name="Berthelot C."/>
            <person name="Roest Crollius H."/>
            <person name="Guiguen Y."/>
        </authorList>
    </citation>
    <scope>NUCLEOTIDE SEQUENCE</scope>
    <source>
        <strain evidence="2">WJC10195</strain>
    </source>
</reference>
<evidence type="ECO:0000313" key="2">
    <source>
        <dbReference type="EMBL" id="KAJ8382927.1"/>
    </source>
</evidence>
<protein>
    <submittedName>
        <fullName evidence="2">Uncharacterized protein</fullName>
    </submittedName>
</protein>
<sequence>MVGPSQGPPPPGRLNGSRKRHAPRPPRGRQDGAWGGPLGGGVDWCDLRAPPARAWAILSGMVLMVDLSSEGQPGGFPALLTNLWTVGDNTSLGLKNFKTSASITHLPITATLAPFSQGAPAHSRGLRRSEVMGPWGPSLLFLSFSVKAESLPGPLCNRDVGLTLGYTAATLIALLEPLQMR</sequence>
<dbReference type="Proteomes" id="UP001152622">
    <property type="component" value="Chromosome 1"/>
</dbReference>
<gene>
    <name evidence="2" type="ORF">SKAU_G00037050</name>
</gene>
<dbReference type="AlphaFoldDB" id="A0A9Q1GFG1"/>
<feature type="compositionally biased region" description="Basic residues" evidence="1">
    <location>
        <begin position="16"/>
        <end position="27"/>
    </location>
</feature>
<feature type="region of interest" description="Disordered" evidence="1">
    <location>
        <begin position="1"/>
        <end position="36"/>
    </location>
</feature>
<evidence type="ECO:0000256" key="1">
    <source>
        <dbReference type="SAM" id="MobiDB-lite"/>
    </source>
</evidence>
<proteinExistence type="predicted"/>
<name>A0A9Q1GFG1_SYNKA</name>
<comment type="caution">
    <text evidence="2">The sequence shown here is derived from an EMBL/GenBank/DDBJ whole genome shotgun (WGS) entry which is preliminary data.</text>
</comment>
<dbReference type="EMBL" id="JAINUF010000001">
    <property type="protein sequence ID" value="KAJ8382927.1"/>
    <property type="molecule type" value="Genomic_DNA"/>
</dbReference>
<accession>A0A9Q1GFG1</accession>
<dbReference type="OrthoDB" id="10558495at2759"/>
<organism evidence="2 3">
    <name type="scientific">Synaphobranchus kaupii</name>
    <name type="common">Kaup's arrowtooth eel</name>
    <dbReference type="NCBI Taxonomy" id="118154"/>
    <lineage>
        <taxon>Eukaryota</taxon>
        <taxon>Metazoa</taxon>
        <taxon>Chordata</taxon>
        <taxon>Craniata</taxon>
        <taxon>Vertebrata</taxon>
        <taxon>Euteleostomi</taxon>
        <taxon>Actinopterygii</taxon>
        <taxon>Neopterygii</taxon>
        <taxon>Teleostei</taxon>
        <taxon>Anguilliformes</taxon>
        <taxon>Synaphobranchidae</taxon>
        <taxon>Synaphobranchus</taxon>
    </lineage>
</organism>
<evidence type="ECO:0000313" key="3">
    <source>
        <dbReference type="Proteomes" id="UP001152622"/>
    </source>
</evidence>
<keyword evidence="3" id="KW-1185">Reference proteome</keyword>
<feature type="compositionally biased region" description="Pro residues" evidence="1">
    <location>
        <begin position="1"/>
        <end position="12"/>
    </location>
</feature>